<organism evidence="1 2">
    <name type="scientific">Austropuccinia psidii MF-1</name>
    <dbReference type="NCBI Taxonomy" id="1389203"/>
    <lineage>
        <taxon>Eukaryota</taxon>
        <taxon>Fungi</taxon>
        <taxon>Dikarya</taxon>
        <taxon>Basidiomycota</taxon>
        <taxon>Pucciniomycotina</taxon>
        <taxon>Pucciniomycetes</taxon>
        <taxon>Pucciniales</taxon>
        <taxon>Sphaerophragmiaceae</taxon>
        <taxon>Austropuccinia</taxon>
    </lineage>
</organism>
<dbReference type="Proteomes" id="UP000765509">
    <property type="component" value="Unassembled WGS sequence"/>
</dbReference>
<reference evidence="1" key="1">
    <citation type="submission" date="2021-03" db="EMBL/GenBank/DDBJ databases">
        <title>Draft genome sequence of rust myrtle Austropuccinia psidii MF-1, a brazilian biotype.</title>
        <authorList>
            <person name="Quecine M.C."/>
            <person name="Pachon D.M.R."/>
            <person name="Bonatelli M.L."/>
            <person name="Correr F.H."/>
            <person name="Franceschini L.M."/>
            <person name="Leite T.F."/>
            <person name="Margarido G.R.A."/>
            <person name="Almeida C.A."/>
            <person name="Ferrarezi J.A."/>
            <person name="Labate C.A."/>
        </authorList>
    </citation>
    <scope>NUCLEOTIDE SEQUENCE</scope>
    <source>
        <strain evidence="1">MF-1</strain>
    </source>
</reference>
<keyword evidence="2" id="KW-1185">Reference proteome</keyword>
<evidence type="ECO:0000313" key="1">
    <source>
        <dbReference type="EMBL" id="MBW0557004.1"/>
    </source>
</evidence>
<accession>A0A9Q3J7U8</accession>
<comment type="caution">
    <text evidence="1">The sequence shown here is derived from an EMBL/GenBank/DDBJ whole genome shotgun (WGS) entry which is preliminary data.</text>
</comment>
<dbReference type="EMBL" id="AVOT02064675">
    <property type="protein sequence ID" value="MBW0557004.1"/>
    <property type="molecule type" value="Genomic_DNA"/>
</dbReference>
<name>A0A9Q3J7U8_9BASI</name>
<gene>
    <name evidence="1" type="ORF">O181_096719</name>
</gene>
<proteinExistence type="predicted"/>
<dbReference type="OrthoDB" id="239865at2759"/>
<dbReference type="AlphaFoldDB" id="A0A9Q3J7U8"/>
<sequence>MSLKKQPSDTQYQIVIDPVTSLVKRATADTLVSSLPRNLLRTAKWSSDGRTILTEAKDWTIRLFHSREP</sequence>
<protein>
    <submittedName>
        <fullName evidence="1">Uncharacterized protein</fullName>
    </submittedName>
</protein>
<evidence type="ECO:0000313" key="2">
    <source>
        <dbReference type="Proteomes" id="UP000765509"/>
    </source>
</evidence>